<name>A0AAE3HII9_9GAMM</name>
<dbReference type="EMBL" id="JANUCT010000005">
    <property type="protein sequence ID" value="MCS3902991.1"/>
    <property type="molecule type" value="Genomic_DNA"/>
</dbReference>
<accession>A0AAE3HII9</accession>
<evidence type="ECO:0000256" key="1">
    <source>
        <dbReference type="SAM" id="MobiDB-lite"/>
    </source>
</evidence>
<keyword evidence="4" id="KW-1185">Reference proteome</keyword>
<dbReference type="AlphaFoldDB" id="A0AAE3HII9"/>
<organism evidence="3 4">
    <name type="scientific">Methylohalomonas lacus</name>
    <dbReference type="NCBI Taxonomy" id="398773"/>
    <lineage>
        <taxon>Bacteria</taxon>
        <taxon>Pseudomonadati</taxon>
        <taxon>Pseudomonadota</taxon>
        <taxon>Gammaproteobacteria</taxon>
        <taxon>Methylohalomonadales</taxon>
        <taxon>Methylohalomonadaceae</taxon>
        <taxon>Methylohalomonas</taxon>
    </lineage>
</organism>
<feature type="signal peptide" evidence="2">
    <location>
        <begin position="1"/>
        <end position="21"/>
    </location>
</feature>
<gene>
    <name evidence="3" type="ORF">J2T55_000999</name>
</gene>
<dbReference type="Proteomes" id="UP001204445">
    <property type="component" value="Unassembled WGS sequence"/>
</dbReference>
<proteinExistence type="predicted"/>
<dbReference type="RefSeq" id="WP_259054597.1">
    <property type="nucleotide sequence ID" value="NZ_JANUCT010000005.1"/>
</dbReference>
<protein>
    <submittedName>
        <fullName evidence="3">Uncharacterized protein</fullName>
    </submittedName>
</protein>
<keyword evidence="2" id="KW-0732">Signal</keyword>
<feature type="compositionally biased region" description="Polar residues" evidence="1">
    <location>
        <begin position="48"/>
        <end position="57"/>
    </location>
</feature>
<feature type="region of interest" description="Disordered" evidence="1">
    <location>
        <begin position="19"/>
        <end position="61"/>
    </location>
</feature>
<sequence>MDVLRALLMSVVVASSPLALSDEPATSKQDGNDRAGVPSGTLLMPGQDSASGRQTQSESRRKCMRVCREWGEDCIIDSKQGTRKCRRSCKQFGMECF</sequence>
<evidence type="ECO:0000313" key="3">
    <source>
        <dbReference type="EMBL" id="MCS3902991.1"/>
    </source>
</evidence>
<comment type="caution">
    <text evidence="3">The sequence shown here is derived from an EMBL/GenBank/DDBJ whole genome shotgun (WGS) entry which is preliminary data.</text>
</comment>
<evidence type="ECO:0000256" key="2">
    <source>
        <dbReference type="SAM" id="SignalP"/>
    </source>
</evidence>
<feature type="chain" id="PRO_5042025665" evidence="2">
    <location>
        <begin position="22"/>
        <end position="97"/>
    </location>
</feature>
<evidence type="ECO:0000313" key="4">
    <source>
        <dbReference type="Proteomes" id="UP001204445"/>
    </source>
</evidence>
<reference evidence="3" key="1">
    <citation type="submission" date="2022-08" db="EMBL/GenBank/DDBJ databases">
        <title>Genomic Encyclopedia of Type Strains, Phase III (KMG-III): the genomes of soil and plant-associated and newly described type strains.</title>
        <authorList>
            <person name="Whitman W."/>
        </authorList>
    </citation>
    <scope>NUCLEOTIDE SEQUENCE</scope>
    <source>
        <strain evidence="3">HMT 1</strain>
    </source>
</reference>